<dbReference type="Gene3D" id="1.10.287.630">
    <property type="entry name" value="Helix hairpin bin"/>
    <property type="match status" value="1"/>
</dbReference>
<dbReference type="InterPro" id="IPR018488">
    <property type="entry name" value="cNMP-bd_CS"/>
</dbReference>
<dbReference type="PANTHER" id="PTHR45689">
    <property type="entry name" value="I[[H]] CHANNEL, ISOFORM E"/>
    <property type="match status" value="1"/>
</dbReference>
<feature type="domain" description="Cyclic nucleotide-binding" evidence="1">
    <location>
        <begin position="65"/>
        <end position="113"/>
    </location>
</feature>
<protein>
    <recommendedName>
        <fullName evidence="1">Cyclic nucleotide-binding domain-containing protein</fullName>
    </recommendedName>
</protein>
<dbReference type="Pfam" id="PF00027">
    <property type="entry name" value="cNMP_binding"/>
    <property type="match status" value="1"/>
</dbReference>
<gene>
    <name evidence="2" type="ORF">HHI36_015207</name>
</gene>
<accession>A0ABD2N4X1</accession>
<dbReference type="PROSITE" id="PS00888">
    <property type="entry name" value="CNMP_BINDING_1"/>
    <property type="match status" value="1"/>
</dbReference>
<comment type="caution">
    <text evidence="2">The sequence shown here is derived from an EMBL/GenBank/DDBJ whole genome shotgun (WGS) entry which is preliminary data.</text>
</comment>
<dbReference type="AlphaFoldDB" id="A0ABD2N4X1"/>
<name>A0ABD2N4X1_9CUCU</name>
<evidence type="ECO:0000259" key="1">
    <source>
        <dbReference type="PROSITE" id="PS50042"/>
    </source>
</evidence>
<dbReference type="SUPFAM" id="SSF51206">
    <property type="entry name" value="cAMP-binding domain-like"/>
    <property type="match status" value="1"/>
</dbReference>
<organism evidence="2 3">
    <name type="scientific">Cryptolaemus montrouzieri</name>
    <dbReference type="NCBI Taxonomy" id="559131"/>
    <lineage>
        <taxon>Eukaryota</taxon>
        <taxon>Metazoa</taxon>
        <taxon>Ecdysozoa</taxon>
        <taxon>Arthropoda</taxon>
        <taxon>Hexapoda</taxon>
        <taxon>Insecta</taxon>
        <taxon>Pterygota</taxon>
        <taxon>Neoptera</taxon>
        <taxon>Endopterygota</taxon>
        <taxon>Coleoptera</taxon>
        <taxon>Polyphaga</taxon>
        <taxon>Cucujiformia</taxon>
        <taxon>Coccinelloidea</taxon>
        <taxon>Coccinellidae</taxon>
        <taxon>Scymninae</taxon>
        <taxon>Scymnini</taxon>
        <taxon>Cryptolaemus</taxon>
    </lineage>
</organism>
<dbReference type="PROSITE" id="PS50042">
    <property type="entry name" value="CNMP_BINDING_3"/>
    <property type="match status" value="1"/>
</dbReference>
<dbReference type="CDD" id="cd00038">
    <property type="entry name" value="CAP_ED"/>
    <property type="match status" value="1"/>
</dbReference>
<proteinExistence type="predicted"/>
<keyword evidence="3" id="KW-1185">Reference proteome</keyword>
<dbReference type="Gene3D" id="2.60.120.10">
    <property type="entry name" value="Jelly Rolls"/>
    <property type="match status" value="1"/>
</dbReference>
<dbReference type="PANTHER" id="PTHR45689:SF14">
    <property type="entry name" value="CYCLIC NUCLEOTIDE-GATED CATION CHANNEL SUBUNIT A-LIKE PROTEIN"/>
    <property type="match status" value="1"/>
</dbReference>
<dbReference type="InterPro" id="IPR018490">
    <property type="entry name" value="cNMP-bd_dom_sf"/>
</dbReference>
<dbReference type="InterPro" id="IPR051413">
    <property type="entry name" value="K/Na_HCN_channel"/>
</dbReference>
<evidence type="ECO:0000313" key="2">
    <source>
        <dbReference type="EMBL" id="KAL3273780.1"/>
    </source>
</evidence>
<reference evidence="2 3" key="1">
    <citation type="journal article" date="2021" name="BMC Biol.">
        <title>Horizontally acquired antibacterial genes associated with adaptive radiation of ladybird beetles.</title>
        <authorList>
            <person name="Li H.S."/>
            <person name="Tang X.F."/>
            <person name="Huang Y.H."/>
            <person name="Xu Z.Y."/>
            <person name="Chen M.L."/>
            <person name="Du X.Y."/>
            <person name="Qiu B.Y."/>
            <person name="Chen P.T."/>
            <person name="Zhang W."/>
            <person name="Slipinski A."/>
            <person name="Escalona H.E."/>
            <person name="Waterhouse R.M."/>
            <person name="Zwick A."/>
            <person name="Pang H."/>
        </authorList>
    </citation>
    <scope>NUCLEOTIDE SEQUENCE [LARGE SCALE GENOMIC DNA]</scope>
    <source>
        <strain evidence="2">SYSU2018</strain>
    </source>
</reference>
<evidence type="ECO:0000313" key="3">
    <source>
        <dbReference type="Proteomes" id="UP001516400"/>
    </source>
</evidence>
<dbReference type="EMBL" id="JABFTP020000062">
    <property type="protein sequence ID" value="KAL3273780.1"/>
    <property type="molecule type" value="Genomic_DNA"/>
</dbReference>
<dbReference type="InterPro" id="IPR014710">
    <property type="entry name" value="RmlC-like_jellyroll"/>
</dbReference>
<dbReference type="InterPro" id="IPR000595">
    <property type="entry name" value="cNMP-bd_dom"/>
</dbReference>
<sequence length="129" mass="14908">MNQLHEFMKNKKLPMAMRDRLEQYYEHRYQKKYFKEEVIAGILSENLRKEVNINVCKQLVNTVKIFSELPPNILADVLGHLKGEVYLPNDIIIKAGTVGDCMYFLASGTVSVYTPSGREVCMFLFIVKT</sequence>
<dbReference type="Proteomes" id="UP001516400">
    <property type="component" value="Unassembled WGS sequence"/>
</dbReference>